<sequence length="458" mass="51011">MKKNLFVKLIALALGFSACHDPSELGFGLGTDGKLNAIFTDTVSVQYSTVLSDSSVNGNGYYILSGKAVDPVFGDVEAVAYFQPSFLPQFNSSGNYLTNADGSLLYDTLSLKENPIIDSLAIRLYCDGSRVFGDTNAISTFRIHRLKNVMKSSNYNSDEKLEYDPQPIAEFSFNLPQLRHDSTNALMAKFVYLPKEVATEMVQAAHEAKGNNDEFLKKFKGFAIVPDKNNKAIYGFGTGLINLSGLNSSMIPYWHYSGDTTSTYYIFNINGPRYTHYDFNRSKTALASLSKSKNEMPLNASTDRLYLQAGSGISPKIDLSALKYLGKDMKVAKATLEFQIDASKLSPQFGKQFYMTLAEADAKNQQRRNSANQLVYLYNGQGDVTVGDQYVLSDTTTYFNVDITQYLQKQIFKGDLNKQLLLLPGTPTTTTGTLILSNDNLSRLVFLKPRLLLYYNRY</sequence>
<name>E4RVU7_LEAB4</name>
<evidence type="ECO:0008006" key="3">
    <source>
        <dbReference type="Google" id="ProtNLM"/>
    </source>
</evidence>
<dbReference type="HOGENOM" id="CLU_613465_0_0_10"/>
<accession>E4RVU7</accession>
<evidence type="ECO:0000313" key="1">
    <source>
        <dbReference type="EMBL" id="ADQ18857.1"/>
    </source>
</evidence>
<organism evidence="1 2">
    <name type="scientific">Leadbetterella byssophila (strain DSM 17132 / JCM 16389 / KACC 11308 / NBRC 106382 / 4M15)</name>
    <dbReference type="NCBI Taxonomy" id="649349"/>
    <lineage>
        <taxon>Bacteria</taxon>
        <taxon>Pseudomonadati</taxon>
        <taxon>Bacteroidota</taxon>
        <taxon>Cytophagia</taxon>
        <taxon>Cytophagales</taxon>
        <taxon>Leadbetterellaceae</taxon>
        <taxon>Leadbetterella</taxon>
    </lineage>
</organism>
<dbReference type="STRING" id="649349.Lbys_3196"/>
<gene>
    <name evidence="1" type="ordered locus">Lbys_3196</name>
</gene>
<dbReference type="eggNOG" id="ENOG502Z90P">
    <property type="taxonomic scope" value="Bacteria"/>
</dbReference>
<dbReference type="OrthoDB" id="1092930at2"/>
<dbReference type="PROSITE" id="PS51257">
    <property type="entry name" value="PROKAR_LIPOPROTEIN"/>
    <property type="match status" value="1"/>
</dbReference>
<proteinExistence type="predicted"/>
<evidence type="ECO:0000313" key="2">
    <source>
        <dbReference type="Proteomes" id="UP000007435"/>
    </source>
</evidence>
<dbReference type="EMBL" id="CP002305">
    <property type="protein sequence ID" value="ADQ18857.1"/>
    <property type="molecule type" value="Genomic_DNA"/>
</dbReference>
<reference evidence="1 2" key="2">
    <citation type="journal article" date="2011" name="Stand. Genomic Sci.">
        <title>Complete genome sequence of Leadbetterella byssophila type strain (4M15).</title>
        <authorList>
            <person name="Abt B."/>
            <person name="Teshima H."/>
            <person name="Lucas S."/>
            <person name="Lapidus A."/>
            <person name="Del Rio T.G."/>
            <person name="Nolan M."/>
            <person name="Tice H."/>
            <person name="Cheng J.F."/>
            <person name="Pitluck S."/>
            <person name="Liolios K."/>
            <person name="Pagani I."/>
            <person name="Ivanova N."/>
            <person name="Mavromatis K."/>
            <person name="Pati A."/>
            <person name="Tapia R."/>
            <person name="Han C."/>
            <person name="Goodwin L."/>
            <person name="Chen A."/>
            <person name="Palaniappan K."/>
            <person name="Land M."/>
            <person name="Hauser L."/>
            <person name="Chang Y.J."/>
            <person name="Jeffries C.D."/>
            <person name="Rohde M."/>
            <person name="Goker M."/>
            <person name="Tindall B.J."/>
            <person name="Detter J.C."/>
            <person name="Woyke T."/>
            <person name="Bristow J."/>
            <person name="Eisen J.A."/>
            <person name="Markowitz V."/>
            <person name="Hugenholtz P."/>
            <person name="Klenk H.P."/>
            <person name="Kyrpides N.C."/>
        </authorList>
    </citation>
    <scope>NUCLEOTIDE SEQUENCE [LARGE SCALE GENOMIC DNA]</scope>
    <source>
        <strain evidence="2">DSM 17132 / JCM 16389 / KACC 11308 / NBRC 106382 / 4M15</strain>
    </source>
</reference>
<dbReference type="AlphaFoldDB" id="E4RVU7"/>
<dbReference type="RefSeq" id="WP_013409884.1">
    <property type="nucleotide sequence ID" value="NC_014655.1"/>
</dbReference>
<keyword evidence="2" id="KW-1185">Reference proteome</keyword>
<dbReference type="KEGG" id="lby:Lbys_3196"/>
<protein>
    <recommendedName>
        <fullName evidence="3">DUF4270 domain-containing protein</fullName>
    </recommendedName>
</protein>
<dbReference type="Proteomes" id="UP000007435">
    <property type="component" value="Chromosome"/>
</dbReference>
<reference key="1">
    <citation type="submission" date="2010-11" db="EMBL/GenBank/DDBJ databases">
        <title>The complete genome of Leadbetterella byssophila DSM 17132.</title>
        <authorList>
            <consortium name="US DOE Joint Genome Institute (JGI-PGF)"/>
            <person name="Lucas S."/>
            <person name="Copeland A."/>
            <person name="Lapidus A."/>
            <person name="Glavina del Rio T."/>
            <person name="Dalin E."/>
            <person name="Tice H."/>
            <person name="Bruce D."/>
            <person name="Goodwin L."/>
            <person name="Pitluck S."/>
            <person name="Kyrpides N."/>
            <person name="Mavromatis K."/>
            <person name="Ivanova N."/>
            <person name="Teshima H."/>
            <person name="Brettin T."/>
            <person name="Detter J.C."/>
            <person name="Han C."/>
            <person name="Tapia R."/>
            <person name="Land M."/>
            <person name="Hauser L."/>
            <person name="Markowitz V."/>
            <person name="Cheng J.-F."/>
            <person name="Hugenholtz P."/>
            <person name="Woyke T."/>
            <person name="Wu D."/>
            <person name="Tindall B."/>
            <person name="Pomrenke H.G."/>
            <person name="Brambilla E."/>
            <person name="Klenk H.-P."/>
            <person name="Eisen J.A."/>
        </authorList>
    </citation>
    <scope>NUCLEOTIDE SEQUENCE [LARGE SCALE GENOMIC DNA]</scope>
    <source>
        <strain>DSM 17132</strain>
    </source>
</reference>